<comment type="similarity">
    <text evidence="1">Belongs to the FtsZ family.</text>
</comment>
<dbReference type="NCBIfam" id="TIGR00065">
    <property type="entry name" value="ftsZ"/>
    <property type="match status" value="1"/>
</dbReference>
<dbReference type="Gene3D" id="3.30.1330.20">
    <property type="entry name" value="Tubulin/FtsZ, C-terminal domain"/>
    <property type="match status" value="1"/>
</dbReference>
<dbReference type="FunFam" id="3.40.50.1440:FF:000001">
    <property type="entry name" value="Cell division protein FtsZ"/>
    <property type="match status" value="1"/>
</dbReference>
<dbReference type="InterPro" id="IPR008280">
    <property type="entry name" value="Tub_FtsZ_C"/>
</dbReference>
<dbReference type="Pfam" id="PF12327">
    <property type="entry name" value="FtsZ_C"/>
    <property type="match status" value="1"/>
</dbReference>
<evidence type="ECO:0000256" key="3">
    <source>
        <dbReference type="ARBA" id="ARBA00023134"/>
    </source>
</evidence>
<feature type="compositionally biased region" description="Polar residues" evidence="4">
    <location>
        <begin position="368"/>
        <end position="383"/>
    </location>
</feature>
<dbReference type="Pfam" id="PF00091">
    <property type="entry name" value="Tubulin"/>
    <property type="match status" value="1"/>
</dbReference>
<feature type="compositionally biased region" description="Low complexity" evidence="4">
    <location>
        <begin position="350"/>
        <end position="362"/>
    </location>
</feature>
<dbReference type="PANTHER" id="PTHR30314:SF3">
    <property type="entry name" value="MITOCHONDRIAL DIVISION PROTEIN FSZA"/>
    <property type="match status" value="1"/>
</dbReference>
<evidence type="ECO:0000256" key="4">
    <source>
        <dbReference type="SAM" id="MobiDB-lite"/>
    </source>
</evidence>
<dbReference type="InterPro" id="IPR045061">
    <property type="entry name" value="FtsZ/CetZ"/>
</dbReference>
<name>A0A6J6Z768_9ZZZZ</name>
<dbReference type="GO" id="GO:0005737">
    <property type="term" value="C:cytoplasm"/>
    <property type="evidence" value="ECO:0007669"/>
    <property type="project" value="TreeGrafter"/>
</dbReference>
<dbReference type="GO" id="GO:0032153">
    <property type="term" value="C:cell division site"/>
    <property type="evidence" value="ECO:0007669"/>
    <property type="project" value="TreeGrafter"/>
</dbReference>
<evidence type="ECO:0000313" key="7">
    <source>
        <dbReference type="EMBL" id="CAB4817502.1"/>
    </source>
</evidence>
<protein>
    <submittedName>
        <fullName evidence="7">Unannotated protein</fullName>
    </submittedName>
</protein>
<dbReference type="GO" id="GO:0005525">
    <property type="term" value="F:GTP binding"/>
    <property type="evidence" value="ECO:0007669"/>
    <property type="project" value="UniProtKB-KW"/>
</dbReference>
<dbReference type="EMBL" id="CAFAAL010000199">
    <property type="protein sequence ID" value="CAB4817502.1"/>
    <property type="molecule type" value="Genomic_DNA"/>
</dbReference>
<feature type="domain" description="Tubulin/FtsZ GTPase" evidence="5">
    <location>
        <begin position="10"/>
        <end position="202"/>
    </location>
</feature>
<keyword evidence="2" id="KW-0547">Nucleotide-binding</keyword>
<sequence length="412" mass="42658">MASQSENFALIRVVGVGGAGSNAVNRMIRAELLGVEFIAVNTDAQALVKSHAPTRIRIGDAISRGLGAGGDSVVGERAAQEDLENLRTALDGSDLVFVTAGMGGGTGSGAAPVVAKVAKDLGALTIGIITKPFEFEGKRRAAVANAAAEELRKYVDTLIVIPNERLLNVVSRQTSMEDSFRIADDVLRQAVQGVSDVITVPGIINLDFADVRSIMKDAGSALMGIGRASGESRARAAAELAIASPLLELNIEGATGVLVNVAASSTVTLHEVNEAINHITERADPEANIIFGTSLDETLADEVQITVIATGFAGNARSQTMSAASLRAEYPFGRDEVGVNWSASLPNAGTASSPATSYAAPSEVTPAPSWTPNTHPAVSQETSAAHPEVETVSPAAVAGDELEIPAFLRRRS</sequence>
<dbReference type="PRINTS" id="PR00423">
    <property type="entry name" value="CELLDVISFTSZ"/>
</dbReference>
<feature type="domain" description="Tubulin/FtsZ 2-layer sandwich" evidence="6">
    <location>
        <begin position="204"/>
        <end position="321"/>
    </location>
</feature>
<evidence type="ECO:0000259" key="5">
    <source>
        <dbReference type="SMART" id="SM00864"/>
    </source>
</evidence>
<dbReference type="GO" id="GO:0003924">
    <property type="term" value="F:GTPase activity"/>
    <property type="evidence" value="ECO:0007669"/>
    <property type="project" value="InterPro"/>
</dbReference>
<dbReference type="InterPro" id="IPR024757">
    <property type="entry name" value="FtsZ_C"/>
</dbReference>
<dbReference type="InterPro" id="IPR003008">
    <property type="entry name" value="Tubulin_FtsZ_GTPase"/>
</dbReference>
<dbReference type="PROSITE" id="PS00227">
    <property type="entry name" value="TUBULIN"/>
    <property type="match status" value="1"/>
</dbReference>
<organism evidence="7">
    <name type="scientific">freshwater metagenome</name>
    <dbReference type="NCBI Taxonomy" id="449393"/>
    <lineage>
        <taxon>unclassified sequences</taxon>
        <taxon>metagenomes</taxon>
        <taxon>ecological metagenomes</taxon>
    </lineage>
</organism>
<evidence type="ECO:0000259" key="6">
    <source>
        <dbReference type="SMART" id="SM00865"/>
    </source>
</evidence>
<evidence type="ECO:0000256" key="1">
    <source>
        <dbReference type="ARBA" id="ARBA00009690"/>
    </source>
</evidence>
<dbReference type="SMART" id="SM00864">
    <property type="entry name" value="Tubulin"/>
    <property type="match status" value="1"/>
</dbReference>
<dbReference type="PROSITE" id="PS01135">
    <property type="entry name" value="FTSZ_2"/>
    <property type="match status" value="1"/>
</dbReference>
<reference evidence="7" key="1">
    <citation type="submission" date="2020-05" db="EMBL/GenBank/DDBJ databases">
        <authorList>
            <person name="Chiriac C."/>
            <person name="Salcher M."/>
            <person name="Ghai R."/>
            <person name="Kavagutti S V."/>
        </authorList>
    </citation>
    <scope>NUCLEOTIDE SEQUENCE</scope>
</reference>
<dbReference type="GO" id="GO:0005874">
    <property type="term" value="C:microtubule"/>
    <property type="evidence" value="ECO:0007669"/>
    <property type="project" value="InterPro"/>
</dbReference>
<dbReference type="AlphaFoldDB" id="A0A6J6Z768"/>
<dbReference type="SUPFAM" id="SSF52490">
    <property type="entry name" value="Tubulin nucleotide-binding domain-like"/>
    <property type="match status" value="1"/>
</dbReference>
<dbReference type="InterPro" id="IPR018316">
    <property type="entry name" value="Tubulin/FtsZ_2-layer-sand-dom"/>
</dbReference>
<proteinExistence type="inferred from homology"/>
<dbReference type="InterPro" id="IPR037103">
    <property type="entry name" value="Tubulin/FtsZ-like_C"/>
</dbReference>
<dbReference type="GO" id="GO:0051301">
    <property type="term" value="P:cell division"/>
    <property type="evidence" value="ECO:0007669"/>
    <property type="project" value="TreeGrafter"/>
</dbReference>
<dbReference type="InterPro" id="IPR036525">
    <property type="entry name" value="Tubulin/FtsZ_GTPase_sf"/>
</dbReference>
<dbReference type="HAMAP" id="MF_00909">
    <property type="entry name" value="FtsZ"/>
    <property type="match status" value="1"/>
</dbReference>
<dbReference type="SUPFAM" id="SSF55307">
    <property type="entry name" value="Tubulin C-terminal domain-like"/>
    <property type="match status" value="1"/>
</dbReference>
<dbReference type="CDD" id="cd02201">
    <property type="entry name" value="FtsZ_type1"/>
    <property type="match status" value="1"/>
</dbReference>
<dbReference type="InterPro" id="IPR020805">
    <property type="entry name" value="Cell_div_FtsZ_CS"/>
</dbReference>
<accession>A0A6J6Z768</accession>
<keyword evidence="3" id="KW-0342">GTP-binding</keyword>
<dbReference type="InterPro" id="IPR017975">
    <property type="entry name" value="Tubulin_CS"/>
</dbReference>
<dbReference type="Gene3D" id="3.40.50.1440">
    <property type="entry name" value="Tubulin/FtsZ, GTPase domain"/>
    <property type="match status" value="1"/>
</dbReference>
<dbReference type="PANTHER" id="PTHR30314">
    <property type="entry name" value="CELL DIVISION PROTEIN FTSZ-RELATED"/>
    <property type="match status" value="1"/>
</dbReference>
<evidence type="ECO:0000256" key="2">
    <source>
        <dbReference type="ARBA" id="ARBA00022741"/>
    </source>
</evidence>
<dbReference type="SMART" id="SM00865">
    <property type="entry name" value="Tubulin_C"/>
    <property type="match status" value="1"/>
</dbReference>
<dbReference type="InterPro" id="IPR000158">
    <property type="entry name" value="Cell_div_FtsZ"/>
</dbReference>
<gene>
    <name evidence="7" type="ORF">UFOPK3004_01643</name>
</gene>
<dbReference type="GO" id="GO:0007017">
    <property type="term" value="P:microtubule-based process"/>
    <property type="evidence" value="ECO:0007669"/>
    <property type="project" value="InterPro"/>
</dbReference>
<feature type="region of interest" description="Disordered" evidence="4">
    <location>
        <begin position="350"/>
        <end position="397"/>
    </location>
</feature>